<dbReference type="RefSeq" id="XP_065661862.1">
    <property type="nucleotide sequence ID" value="XM_065805790.1"/>
</dbReference>
<reference evidence="4 5" key="1">
    <citation type="submission" date="2025-05" db="UniProtKB">
        <authorList>
            <consortium name="RefSeq"/>
        </authorList>
    </citation>
    <scope>IDENTIFICATION</scope>
</reference>
<dbReference type="Pfam" id="PF00168">
    <property type="entry name" value="C2"/>
    <property type="match status" value="1"/>
</dbReference>
<gene>
    <name evidence="4 5 6 7" type="primary">LOC105848249</name>
</gene>
<dbReference type="PROSITE" id="PS50004">
    <property type="entry name" value="C2"/>
    <property type="match status" value="1"/>
</dbReference>
<dbReference type="RefSeq" id="XP_065661861.1">
    <property type="nucleotide sequence ID" value="XM_065805789.1"/>
</dbReference>
<feature type="region of interest" description="Disordered" evidence="1">
    <location>
        <begin position="17"/>
        <end position="58"/>
    </location>
</feature>
<evidence type="ECO:0000259" key="2">
    <source>
        <dbReference type="PROSITE" id="PS50004"/>
    </source>
</evidence>
<feature type="compositionally biased region" description="Acidic residues" evidence="1">
    <location>
        <begin position="29"/>
        <end position="38"/>
    </location>
</feature>
<dbReference type="GeneID" id="105848249"/>
<accession>A0ABM4CJD9</accession>
<dbReference type="Proteomes" id="UP001652625">
    <property type="component" value="Chromosome 09"/>
</dbReference>
<name>A0ABM4CJD9_HYDVU</name>
<dbReference type="RefSeq" id="XP_065661863.1">
    <property type="nucleotide sequence ID" value="XM_065805791.1"/>
</dbReference>
<evidence type="ECO:0000313" key="3">
    <source>
        <dbReference type="Proteomes" id="UP001652625"/>
    </source>
</evidence>
<keyword evidence="3" id="KW-1185">Reference proteome</keyword>
<dbReference type="Gene3D" id="2.60.40.150">
    <property type="entry name" value="C2 domain"/>
    <property type="match status" value="1"/>
</dbReference>
<sequence>MWPYSLEMCNCFGEKEKSDEGYGLYDQHSDEEWDDLEESHESLTSPSDDLIVPPDETHPNDIQIVITESPIISTKKEKNNQLKSMLKRIKTPLKSVRFHSEKSSLVKNSLDTLYASTGSTLHRTFSTDSFASGVSSVTTNFEEFGEELSPCRVQVFIHYDPKEWVLVVGAKQAQCFISTNKDKMYWQVHMTLLPFKKDRYKSRYKSTSTPIFNESFQIHKISSNSLNQISVRYRIYGRVGRTGRKKLAGETDVELSMLTRMKDNTLKDWRVLKRKTVPLNKRESNV</sequence>
<dbReference type="PANTHER" id="PTHR46129">
    <property type="entry name" value="SYNAPTOTAGMIN 14, ISOFORM D"/>
    <property type="match status" value="1"/>
</dbReference>
<dbReference type="InterPro" id="IPR043541">
    <property type="entry name" value="SYT14/14L/16"/>
</dbReference>
<organism evidence="3 6">
    <name type="scientific">Hydra vulgaris</name>
    <name type="common">Hydra</name>
    <name type="synonym">Hydra attenuata</name>
    <dbReference type="NCBI Taxonomy" id="6087"/>
    <lineage>
        <taxon>Eukaryota</taxon>
        <taxon>Metazoa</taxon>
        <taxon>Cnidaria</taxon>
        <taxon>Hydrozoa</taxon>
        <taxon>Hydroidolina</taxon>
        <taxon>Anthoathecata</taxon>
        <taxon>Aplanulata</taxon>
        <taxon>Hydridae</taxon>
        <taxon>Hydra</taxon>
    </lineage>
</organism>
<dbReference type="RefSeq" id="XP_065661864.1">
    <property type="nucleotide sequence ID" value="XM_065805792.1"/>
</dbReference>
<protein>
    <submittedName>
        <fullName evidence="4 5">Synaptotagmin-14</fullName>
    </submittedName>
</protein>
<dbReference type="PANTHER" id="PTHR46129:SF2">
    <property type="entry name" value="SYNAPTOTAGMIN 14, ISOFORM D"/>
    <property type="match status" value="1"/>
</dbReference>
<proteinExistence type="predicted"/>
<evidence type="ECO:0000313" key="5">
    <source>
        <dbReference type="RefSeq" id="XP_065661862.1"/>
    </source>
</evidence>
<dbReference type="SUPFAM" id="SSF49562">
    <property type="entry name" value="C2 domain (Calcium/lipid-binding domain, CaLB)"/>
    <property type="match status" value="1"/>
</dbReference>
<evidence type="ECO:0000256" key="1">
    <source>
        <dbReference type="SAM" id="MobiDB-lite"/>
    </source>
</evidence>
<evidence type="ECO:0000313" key="7">
    <source>
        <dbReference type="RefSeq" id="XP_065661864.1"/>
    </source>
</evidence>
<evidence type="ECO:0000313" key="6">
    <source>
        <dbReference type="RefSeq" id="XP_065661863.1"/>
    </source>
</evidence>
<feature type="domain" description="C2" evidence="2">
    <location>
        <begin position="149"/>
        <end position="270"/>
    </location>
</feature>
<evidence type="ECO:0000313" key="4">
    <source>
        <dbReference type="RefSeq" id="XP_065661861.1"/>
    </source>
</evidence>
<dbReference type="InterPro" id="IPR000008">
    <property type="entry name" value="C2_dom"/>
</dbReference>
<dbReference type="InterPro" id="IPR035892">
    <property type="entry name" value="C2_domain_sf"/>
</dbReference>